<evidence type="ECO:0000313" key="4">
    <source>
        <dbReference type="Proteomes" id="UP000629468"/>
    </source>
</evidence>
<name>A0A8H7C6A7_AGABI</name>
<feature type="transmembrane region" description="Helical" evidence="1">
    <location>
        <begin position="202"/>
        <end position="223"/>
    </location>
</feature>
<feature type="transmembrane region" description="Helical" evidence="1">
    <location>
        <begin position="256"/>
        <end position="277"/>
    </location>
</feature>
<dbReference type="InterPro" id="IPR045340">
    <property type="entry name" value="DUF6533"/>
</dbReference>
<reference evidence="3 4" key="1">
    <citation type="journal article" name="Sci. Rep.">
        <title>Telomere-to-telomere assembled and centromere annotated genomes of the two main subspecies of the button mushroom Agaricus bisporus reveal especially polymorphic chromosome ends.</title>
        <authorList>
            <person name="Sonnenberg A.S.M."/>
            <person name="Sedaghat-Telgerd N."/>
            <person name="Lavrijssen B."/>
            <person name="Ohm R.A."/>
            <person name="Hendrickx P.M."/>
            <person name="Scholtmeijer K."/>
            <person name="Baars J.J.P."/>
            <person name="van Peer A."/>
        </authorList>
    </citation>
    <scope>NUCLEOTIDE SEQUENCE [LARGE SCALE GENOMIC DNA]</scope>
    <source>
        <strain evidence="3 4">H119_p4</strain>
    </source>
</reference>
<sequence length="367" mass="41380">MPFKYQKGLDQECLSSRAAECRPCIAKTRPSKPILDKSCWLPAFSLVSDLIRMPDIAGLVVSSLVAWFILLLDFAWCFNAECEWIWKRQPNMTRLAYIFSRIFPLLAHLPHIVLLIRFRPPFAVKLCRSWFLFLHLSSACVEVVFAAVLYLRTCALHGNVSAVRLCGVCAVSIEAFVVIGGGILLFFEAEFDPYCIAKPKRLGFALPVVFLANQSIVWFLTWYGKFLLSRKLHPFGNPEVHQMISFLSPLLRDNSIVISVATLGFALAVPTTATTGIQTHIVYPWTMTGVSCLCCHLILNLFRVERDPSPFELSNPNLETISIQLESDHIFPPPVYLRRTQDVPMETEGPLSIPRTTLPLAMSKAYD</sequence>
<dbReference type="Proteomes" id="UP000629468">
    <property type="component" value="Unassembled WGS sequence"/>
</dbReference>
<keyword evidence="1" id="KW-1133">Transmembrane helix</keyword>
<feature type="transmembrane region" description="Helical" evidence="1">
    <location>
        <begin position="98"/>
        <end position="118"/>
    </location>
</feature>
<dbReference type="Pfam" id="PF20151">
    <property type="entry name" value="DUF6533"/>
    <property type="match status" value="1"/>
</dbReference>
<evidence type="ECO:0000259" key="2">
    <source>
        <dbReference type="Pfam" id="PF20151"/>
    </source>
</evidence>
<keyword evidence="1" id="KW-0472">Membrane</keyword>
<feature type="transmembrane region" description="Helical" evidence="1">
    <location>
        <begin position="283"/>
        <end position="302"/>
    </location>
</feature>
<proteinExistence type="predicted"/>
<feature type="transmembrane region" description="Helical" evidence="1">
    <location>
        <begin position="163"/>
        <end position="187"/>
    </location>
</feature>
<dbReference type="EMBL" id="JABXXO010000012">
    <property type="protein sequence ID" value="KAF7762319.1"/>
    <property type="molecule type" value="Genomic_DNA"/>
</dbReference>
<protein>
    <recommendedName>
        <fullName evidence="2">DUF6533 domain-containing protein</fullName>
    </recommendedName>
</protein>
<organism evidence="3 4">
    <name type="scientific">Agaricus bisporus var. burnettii</name>
    <dbReference type="NCBI Taxonomy" id="192524"/>
    <lineage>
        <taxon>Eukaryota</taxon>
        <taxon>Fungi</taxon>
        <taxon>Dikarya</taxon>
        <taxon>Basidiomycota</taxon>
        <taxon>Agaricomycotina</taxon>
        <taxon>Agaricomycetes</taxon>
        <taxon>Agaricomycetidae</taxon>
        <taxon>Agaricales</taxon>
        <taxon>Agaricineae</taxon>
        <taxon>Agaricaceae</taxon>
        <taxon>Agaricus</taxon>
    </lineage>
</organism>
<feature type="transmembrane region" description="Helical" evidence="1">
    <location>
        <begin position="130"/>
        <end position="151"/>
    </location>
</feature>
<feature type="domain" description="DUF6533" evidence="2">
    <location>
        <begin position="64"/>
        <end position="106"/>
    </location>
</feature>
<keyword evidence="1" id="KW-0812">Transmembrane</keyword>
<feature type="transmembrane region" description="Helical" evidence="1">
    <location>
        <begin position="56"/>
        <end position="78"/>
    </location>
</feature>
<comment type="caution">
    <text evidence="3">The sequence shown here is derived from an EMBL/GenBank/DDBJ whole genome shotgun (WGS) entry which is preliminary data.</text>
</comment>
<gene>
    <name evidence="3" type="ORF">Agabi119p4_8912</name>
</gene>
<accession>A0A8H7C6A7</accession>
<evidence type="ECO:0000256" key="1">
    <source>
        <dbReference type="SAM" id="Phobius"/>
    </source>
</evidence>
<dbReference type="AlphaFoldDB" id="A0A8H7C6A7"/>
<evidence type="ECO:0000313" key="3">
    <source>
        <dbReference type="EMBL" id="KAF7762319.1"/>
    </source>
</evidence>